<proteinExistence type="predicted"/>
<evidence type="ECO:0000313" key="1">
    <source>
        <dbReference type="EMBL" id="RRT45192.1"/>
    </source>
</evidence>
<protein>
    <submittedName>
        <fullName evidence="1">Uncharacterized protein</fullName>
    </submittedName>
</protein>
<comment type="caution">
    <text evidence="1">The sequence shown here is derived from an EMBL/GenBank/DDBJ whole genome shotgun (WGS) entry which is preliminary data.</text>
</comment>
<reference evidence="1 2" key="1">
    <citation type="journal article" date="2014" name="Agronomy (Basel)">
        <title>A Draft Genome Sequence for Ensete ventricosum, the Drought-Tolerant Tree Against Hunger.</title>
        <authorList>
            <person name="Harrison J."/>
            <person name="Moore K.A."/>
            <person name="Paszkiewicz K."/>
            <person name="Jones T."/>
            <person name="Grant M."/>
            <person name="Ambacheew D."/>
            <person name="Muzemil S."/>
            <person name="Studholme D.J."/>
        </authorList>
    </citation>
    <scope>NUCLEOTIDE SEQUENCE [LARGE SCALE GENOMIC DNA]</scope>
</reference>
<name>A0A426Y0F0_ENSVE</name>
<organism evidence="1 2">
    <name type="scientific">Ensete ventricosum</name>
    <name type="common">Abyssinian banana</name>
    <name type="synonym">Musa ensete</name>
    <dbReference type="NCBI Taxonomy" id="4639"/>
    <lineage>
        <taxon>Eukaryota</taxon>
        <taxon>Viridiplantae</taxon>
        <taxon>Streptophyta</taxon>
        <taxon>Embryophyta</taxon>
        <taxon>Tracheophyta</taxon>
        <taxon>Spermatophyta</taxon>
        <taxon>Magnoliopsida</taxon>
        <taxon>Liliopsida</taxon>
        <taxon>Zingiberales</taxon>
        <taxon>Musaceae</taxon>
        <taxon>Ensete</taxon>
    </lineage>
</organism>
<dbReference type="AlphaFoldDB" id="A0A426Y0F0"/>
<dbReference type="EMBL" id="AMZH03016000">
    <property type="protein sequence ID" value="RRT45192.1"/>
    <property type="molecule type" value="Genomic_DNA"/>
</dbReference>
<accession>A0A426Y0F0</accession>
<gene>
    <name evidence="1" type="ORF">B296_00048718</name>
</gene>
<dbReference type="Proteomes" id="UP000287651">
    <property type="component" value="Unassembled WGS sequence"/>
</dbReference>
<evidence type="ECO:0000313" key="2">
    <source>
        <dbReference type="Proteomes" id="UP000287651"/>
    </source>
</evidence>
<sequence length="70" mass="7895">MAVSVFFPMSSHRTVLLSLISFTVNQDVGWYGAIVLVGKHLLATDAEAASWRRRRRMYAIGMDAKRDINP</sequence>